<gene>
    <name evidence="1" type="ORF">TIFTF001_008363</name>
</gene>
<dbReference type="Proteomes" id="UP001187192">
    <property type="component" value="Unassembled WGS sequence"/>
</dbReference>
<proteinExistence type="predicted"/>
<protein>
    <submittedName>
        <fullName evidence="1">Uncharacterized protein</fullName>
    </submittedName>
</protein>
<dbReference type="EMBL" id="BTGU01000009">
    <property type="protein sequence ID" value="GMN39131.1"/>
    <property type="molecule type" value="Genomic_DNA"/>
</dbReference>
<reference evidence="1" key="1">
    <citation type="submission" date="2023-07" db="EMBL/GenBank/DDBJ databases">
        <title>draft genome sequence of fig (Ficus carica).</title>
        <authorList>
            <person name="Takahashi T."/>
            <person name="Nishimura K."/>
        </authorList>
    </citation>
    <scope>NUCLEOTIDE SEQUENCE</scope>
</reference>
<sequence length="101" mass="11269">MPGSLYAICYAHQQIGGIAGRRARSQACHDDPIIGVYVLMVKHSLKSCNMLLDYLLSYTSFRQASLVHAGLKILAILPRCFHHTALHLVCEVTSRCGKSWR</sequence>
<dbReference type="AlphaFoldDB" id="A0AA88D1N5"/>
<evidence type="ECO:0000313" key="2">
    <source>
        <dbReference type="Proteomes" id="UP001187192"/>
    </source>
</evidence>
<keyword evidence="2" id="KW-1185">Reference proteome</keyword>
<accession>A0AA88D1N5</accession>
<evidence type="ECO:0000313" key="1">
    <source>
        <dbReference type="EMBL" id="GMN39131.1"/>
    </source>
</evidence>
<name>A0AA88D1N5_FICCA</name>
<dbReference type="Gramene" id="FCD_00005229-RA">
    <property type="protein sequence ID" value="FCD_00005229-RA:cds"/>
    <property type="gene ID" value="FCD_00005229"/>
</dbReference>
<comment type="caution">
    <text evidence="1">The sequence shown here is derived from an EMBL/GenBank/DDBJ whole genome shotgun (WGS) entry which is preliminary data.</text>
</comment>
<organism evidence="1 2">
    <name type="scientific">Ficus carica</name>
    <name type="common">Common fig</name>
    <dbReference type="NCBI Taxonomy" id="3494"/>
    <lineage>
        <taxon>Eukaryota</taxon>
        <taxon>Viridiplantae</taxon>
        <taxon>Streptophyta</taxon>
        <taxon>Embryophyta</taxon>
        <taxon>Tracheophyta</taxon>
        <taxon>Spermatophyta</taxon>
        <taxon>Magnoliopsida</taxon>
        <taxon>eudicotyledons</taxon>
        <taxon>Gunneridae</taxon>
        <taxon>Pentapetalae</taxon>
        <taxon>rosids</taxon>
        <taxon>fabids</taxon>
        <taxon>Rosales</taxon>
        <taxon>Moraceae</taxon>
        <taxon>Ficeae</taxon>
        <taxon>Ficus</taxon>
    </lineage>
</organism>